<dbReference type="Gene3D" id="1.25.40.10">
    <property type="entry name" value="Tetratricopeptide repeat domain"/>
    <property type="match status" value="1"/>
</dbReference>
<dbReference type="InterPro" id="IPR011990">
    <property type="entry name" value="TPR-like_helical_dom_sf"/>
</dbReference>
<dbReference type="AlphaFoldDB" id="A0A815TCX2"/>
<organism evidence="1 2">
    <name type="scientific">Adineta ricciae</name>
    <name type="common">Rotifer</name>
    <dbReference type="NCBI Taxonomy" id="249248"/>
    <lineage>
        <taxon>Eukaryota</taxon>
        <taxon>Metazoa</taxon>
        <taxon>Spiralia</taxon>
        <taxon>Gnathifera</taxon>
        <taxon>Rotifera</taxon>
        <taxon>Eurotatoria</taxon>
        <taxon>Bdelloidea</taxon>
        <taxon>Adinetida</taxon>
        <taxon>Adinetidae</taxon>
        <taxon>Adineta</taxon>
    </lineage>
</organism>
<protein>
    <submittedName>
        <fullName evidence="1">Uncharacterized protein</fullName>
    </submittedName>
</protein>
<dbReference type="EMBL" id="CAJNOR010004493">
    <property type="protein sequence ID" value="CAF1506537.1"/>
    <property type="molecule type" value="Genomic_DNA"/>
</dbReference>
<sequence>MLGTRPRETSTQKTERESLALSKYEKALKIWSHYTSDTDLNSFVAIGSLYQALARFRGLASTAVNMQKHYDLAITNFQLALDKALTDHESIHILYLLFSIYRSLMLSKGKEEIKQYGPQCRYYAELSLNKMVKVYLENDMRTAQLFEELGTICSFHLGDHDAALAYNKEALAIKLRNPNQSPWMLYTNISSHYFSRKNYPEALRFQLLNHEDILNRFALKATDNDATRREKRYMIARSYMTVGDYYTPLDRQLSLQYLQMAKNLYQELEHPSSATEIEKIEKKIEALCT</sequence>
<dbReference type="Proteomes" id="UP000663828">
    <property type="component" value="Unassembled WGS sequence"/>
</dbReference>
<keyword evidence="2" id="KW-1185">Reference proteome</keyword>
<dbReference type="SUPFAM" id="SSF48452">
    <property type="entry name" value="TPR-like"/>
    <property type="match status" value="1"/>
</dbReference>
<gene>
    <name evidence="1" type="ORF">XAT740_LOCUS39969</name>
</gene>
<name>A0A815TCX2_ADIRI</name>
<evidence type="ECO:0000313" key="1">
    <source>
        <dbReference type="EMBL" id="CAF1506537.1"/>
    </source>
</evidence>
<evidence type="ECO:0000313" key="2">
    <source>
        <dbReference type="Proteomes" id="UP000663828"/>
    </source>
</evidence>
<reference evidence="1" key="1">
    <citation type="submission" date="2021-02" db="EMBL/GenBank/DDBJ databases">
        <authorList>
            <person name="Nowell W R."/>
        </authorList>
    </citation>
    <scope>NUCLEOTIDE SEQUENCE</scope>
</reference>
<comment type="caution">
    <text evidence="1">The sequence shown here is derived from an EMBL/GenBank/DDBJ whole genome shotgun (WGS) entry which is preliminary data.</text>
</comment>
<proteinExistence type="predicted"/>
<accession>A0A815TCX2</accession>